<organism evidence="2 3">
    <name type="scientific">Porphyra umbilicalis</name>
    <name type="common">Purple laver</name>
    <name type="synonym">Red alga</name>
    <dbReference type="NCBI Taxonomy" id="2786"/>
    <lineage>
        <taxon>Eukaryota</taxon>
        <taxon>Rhodophyta</taxon>
        <taxon>Bangiophyceae</taxon>
        <taxon>Bangiales</taxon>
        <taxon>Bangiaceae</taxon>
        <taxon>Porphyra</taxon>
    </lineage>
</organism>
<proteinExistence type="predicted"/>
<name>A0A1X6NLV1_PORUM</name>
<feature type="non-terminal residue" evidence="2">
    <location>
        <position position="126"/>
    </location>
</feature>
<comment type="subcellular location">
    <subcellularLocation>
        <location evidence="1">Plastid</location>
    </subcellularLocation>
</comment>
<dbReference type="Proteomes" id="UP000218209">
    <property type="component" value="Unassembled WGS sequence"/>
</dbReference>
<dbReference type="InterPro" id="IPR036388">
    <property type="entry name" value="WH-like_DNA-bd_sf"/>
</dbReference>
<dbReference type="SUPFAM" id="SSF46785">
    <property type="entry name" value="Winged helix' DNA-binding domain"/>
    <property type="match status" value="1"/>
</dbReference>
<evidence type="ECO:0000313" key="3">
    <source>
        <dbReference type="Proteomes" id="UP000218209"/>
    </source>
</evidence>
<dbReference type="Gene3D" id="1.10.10.10">
    <property type="entry name" value="Winged helix-like DNA-binding domain superfamily/Winged helix DNA-binding domain"/>
    <property type="match status" value="1"/>
</dbReference>
<evidence type="ECO:0000313" key="2">
    <source>
        <dbReference type="EMBL" id="OSX69542.1"/>
    </source>
</evidence>
<dbReference type="AlphaFoldDB" id="A0A1X6NLV1"/>
<keyword evidence="3" id="KW-1185">Reference proteome</keyword>
<sequence>MDDVFGSTATLRHQDYVAAVTKIRRHYARGKSKSRVVMGEDAAAYMLSRGLARDIPDAEALGRRMAVDHVWTHVSGAVEFLAAHRLYRFQQATVAETRLAIEAARVAAAAAAADADDDGHMMDGSL</sequence>
<protein>
    <submittedName>
        <fullName evidence="2">Uncharacterized protein</fullName>
    </submittedName>
</protein>
<accession>A0A1X6NLV1</accession>
<dbReference type="InterPro" id="IPR036390">
    <property type="entry name" value="WH_DNA-bd_sf"/>
</dbReference>
<reference evidence="2 3" key="1">
    <citation type="submission" date="2017-03" db="EMBL/GenBank/DDBJ databases">
        <title>WGS assembly of Porphyra umbilicalis.</title>
        <authorList>
            <person name="Brawley S.H."/>
            <person name="Blouin N.A."/>
            <person name="Ficko-Blean E."/>
            <person name="Wheeler G.L."/>
            <person name="Lohr M."/>
            <person name="Goodson H.V."/>
            <person name="Jenkins J.W."/>
            <person name="Blaby-Haas C.E."/>
            <person name="Helliwell K.E."/>
            <person name="Chan C."/>
            <person name="Marriage T."/>
            <person name="Bhattacharya D."/>
            <person name="Klein A.S."/>
            <person name="Badis Y."/>
            <person name="Brodie J."/>
            <person name="Cao Y."/>
            <person name="Collen J."/>
            <person name="Dittami S.M."/>
            <person name="Gachon C.M."/>
            <person name="Green B.R."/>
            <person name="Karpowicz S."/>
            <person name="Kim J.W."/>
            <person name="Kudahl U."/>
            <person name="Lin S."/>
            <person name="Michel G."/>
            <person name="Mittag M."/>
            <person name="Olson B.J."/>
            <person name="Pangilinan J."/>
            <person name="Peng Y."/>
            <person name="Qiu H."/>
            <person name="Shu S."/>
            <person name="Singer J.T."/>
            <person name="Smith A.G."/>
            <person name="Sprecher B.N."/>
            <person name="Wagner V."/>
            <person name="Wang W."/>
            <person name="Wang Z.-Y."/>
            <person name="Yan J."/>
            <person name="Yarish C."/>
            <person name="Zoeuner-Riek S."/>
            <person name="Zhuang Y."/>
            <person name="Zou Y."/>
            <person name="Lindquist E.A."/>
            <person name="Grimwood J."/>
            <person name="Barry K."/>
            <person name="Rokhsar D.S."/>
            <person name="Schmutz J."/>
            <person name="Stiller J.W."/>
            <person name="Grossman A.R."/>
            <person name="Prochnik S.E."/>
        </authorList>
    </citation>
    <scope>NUCLEOTIDE SEQUENCE [LARGE SCALE GENOMIC DNA]</scope>
    <source>
        <strain evidence="2">4086291</strain>
    </source>
</reference>
<evidence type="ECO:0000256" key="1">
    <source>
        <dbReference type="ARBA" id="ARBA00004474"/>
    </source>
</evidence>
<gene>
    <name evidence="2" type="ORF">BU14_1407s0002</name>
</gene>
<dbReference type="GO" id="GO:0009536">
    <property type="term" value="C:plastid"/>
    <property type="evidence" value="ECO:0007669"/>
    <property type="project" value="UniProtKB-SubCell"/>
</dbReference>
<dbReference type="EMBL" id="KV919500">
    <property type="protein sequence ID" value="OSX69542.1"/>
    <property type="molecule type" value="Genomic_DNA"/>
</dbReference>